<organism evidence="1 2">
    <name type="scientific">Neorhizobium alkalisoli</name>
    <dbReference type="NCBI Taxonomy" id="528178"/>
    <lineage>
        <taxon>Bacteria</taxon>
        <taxon>Pseudomonadati</taxon>
        <taxon>Pseudomonadota</taxon>
        <taxon>Alphaproteobacteria</taxon>
        <taxon>Hyphomicrobiales</taxon>
        <taxon>Rhizobiaceae</taxon>
        <taxon>Rhizobium/Agrobacterium group</taxon>
        <taxon>Neorhizobium</taxon>
    </lineage>
</organism>
<dbReference type="Gene3D" id="1.20.1290.10">
    <property type="entry name" value="AhpD-like"/>
    <property type="match status" value="1"/>
</dbReference>
<evidence type="ECO:0000313" key="1">
    <source>
        <dbReference type="EMBL" id="TWF58419.1"/>
    </source>
</evidence>
<name>A0A561R731_9HYPH</name>
<comment type="caution">
    <text evidence="1">The sequence shown here is derived from an EMBL/GenBank/DDBJ whole genome shotgun (WGS) entry which is preliminary data.</text>
</comment>
<dbReference type="Proteomes" id="UP000320653">
    <property type="component" value="Unassembled WGS sequence"/>
</dbReference>
<protein>
    <submittedName>
        <fullName evidence="1">Uncharacterized protein YciW</fullName>
    </submittedName>
</protein>
<reference evidence="1 2" key="1">
    <citation type="submission" date="2019-06" db="EMBL/GenBank/DDBJ databases">
        <title>Sorghum-associated microbial communities from plants grown in Nebraska, USA.</title>
        <authorList>
            <person name="Schachtman D."/>
        </authorList>
    </citation>
    <scope>NUCLEOTIDE SEQUENCE [LARGE SCALE GENOMIC DNA]</scope>
    <source>
        <strain evidence="1 2">1225</strain>
    </source>
</reference>
<gene>
    <name evidence="1" type="ORF">FHW37_101223</name>
</gene>
<sequence>MDRFNSIAAQGNRVVTDVLDDMDRLVGLTPEDALFKARRFRPEFVDGTEICRASVLHPANDQGLGADLRLALGLRMAQLNAHKTLAADYRAQLLALEPTPQIIALADGATDLEEPLATIARHVDLITLEPIKATAGDIARLAAAGFSNPQIVALSELIAFVNFQVRVATGLSLMRSA</sequence>
<keyword evidence="2" id="KW-1185">Reference proteome</keyword>
<dbReference type="InterPro" id="IPR029032">
    <property type="entry name" value="AhpD-like"/>
</dbReference>
<accession>A0A561R731</accession>
<dbReference type="SUPFAM" id="SSF69118">
    <property type="entry name" value="AhpD-like"/>
    <property type="match status" value="1"/>
</dbReference>
<proteinExistence type="predicted"/>
<dbReference type="EMBL" id="VIWP01000001">
    <property type="protein sequence ID" value="TWF58419.1"/>
    <property type="molecule type" value="Genomic_DNA"/>
</dbReference>
<evidence type="ECO:0000313" key="2">
    <source>
        <dbReference type="Proteomes" id="UP000320653"/>
    </source>
</evidence>
<dbReference type="AlphaFoldDB" id="A0A561R731"/>